<keyword evidence="2" id="KW-0813">Transport</keyword>
<dbReference type="InterPro" id="IPR001188">
    <property type="entry name" value="Sperm_putr-bd"/>
</dbReference>
<name>K9TGP7_9CYAN</name>
<dbReference type="eggNOG" id="COG0687">
    <property type="taxonomic scope" value="Bacteria"/>
</dbReference>
<keyword evidence="6" id="KW-1185">Reference proteome</keyword>
<dbReference type="Proteomes" id="UP000010367">
    <property type="component" value="Chromosome"/>
</dbReference>
<dbReference type="AlphaFoldDB" id="K9TGP7"/>
<keyword evidence="3" id="KW-0732">Signal</keyword>
<dbReference type="Gene3D" id="3.40.190.10">
    <property type="entry name" value="Periplasmic binding protein-like II"/>
    <property type="match status" value="2"/>
</dbReference>
<dbReference type="STRING" id="56110.Oscil6304_1494"/>
<dbReference type="GO" id="GO:0042597">
    <property type="term" value="C:periplasmic space"/>
    <property type="evidence" value="ECO:0007669"/>
    <property type="project" value="UniProtKB-SubCell"/>
</dbReference>
<dbReference type="SUPFAM" id="SSF53850">
    <property type="entry name" value="Periplasmic binding protein-like II"/>
    <property type="match status" value="1"/>
</dbReference>
<dbReference type="GO" id="GO:0015846">
    <property type="term" value="P:polyamine transport"/>
    <property type="evidence" value="ECO:0007669"/>
    <property type="project" value="InterPro"/>
</dbReference>
<dbReference type="PRINTS" id="PR00909">
    <property type="entry name" value="SPERMDNBNDNG"/>
</dbReference>
<reference evidence="5 6" key="1">
    <citation type="submission" date="2012-06" db="EMBL/GenBank/DDBJ databases">
        <title>Finished chromosome of genome of Oscillatoria acuminata PCC 6304.</title>
        <authorList>
            <consortium name="US DOE Joint Genome Institute"/>
            <person name="Gugger M."/>
            <person name="Coursin T."/>
            <person name="Rippka R."/>
            <person name="Tandeau De Marsac N."/>
            <person name="Huntemann M."/>
            <person name="Wei C.-L."/>
            <person name="Han J."/>
            <person name="Detter J.C."/>
            <person name="Han C."/>
            <person name="Tapia R."/>
            <person name="Davenport K."/>
            <person name="Daligault H."/>
            <person name="Erkkila T."/>
            <person name="Gu W."/>
            <person name="Munk A.C.C."/>
            <person name="Teshima H."/>
            <person name="Xu Y."/>
            <person name="Chain P."/>
            <person name="Chen A."/>
            <person name="Krypides N."/>
            <person name="Mavromatis K."/>
            <person name="Markowitz V."/>
            <person name="Szeto E."/>
            <person name="Ivanova N."/>
            <person name="Mikhailova N."/>
            <person name="Ovchinnikova G."/>
            <person name="Pagani I."/>
            <person name="Pati A."/>
            <person name="Goodwin L."/>
            <person name="Peters L."/>
            <person name="Pitluck S."/>
            <person name="Woyke T."/>
            <person name="Kerfeld C."/>
        </authorList>
    </citation>
    <scope>NUCLEOTIDE SEQUENCE [LARGE SCALE GENOMIC DNA]</scope>
    <source>
        <strain evidence="5 6">PCC 6304</strain>
    </source>
</reference>
<evidence type="ECO:0000256" key="3">
    <source>
        <dbReference type="ARBA" id="ARBA00022729"/>
    </source>
</evidence>
<protein>
    <submittedName>
        <fullName evidence="5">Spermidine/putrescine-binding periplasmic protein</fullName>
    </submittedName>
</protein>
<sequence>MRVVPFPPGTSLMEENPIIKRVNRRSFLMSLSTLALAQVLSGCGTVDRQTLKILLLKSSIPAQAMGEFRKQLDNRAVLNFSPAAQLDELFRLLQQWKNSPSNNSGRRWNLPLPWINRDAGPSNLADLVTLGNYWLERAIAQELILPLDPTPLDQWDNLPSQWQTLVRRNAEGQLDPEGQVWGAPYRWGTTVIAYRVDRFRNLGWTPQDWSDLWRPELRDRLSLLDSPREVIGLTLKTLGHSYNRDRLDDLPELQEQLLALHRQARLYSSDAYLQPLLLGDTWVAVGWSTDILATMQRNPQIRAVVPPSGTALWSELWVRPAGPNPVNPETPTPASSLANQWINFCWNPEMAVQLSQLSKAASPMLLNRDRGELPNALQTNGILLPTAEAIANSEFIEPLTPEIAETYEALWREIRLS</sequence>
<dbReference type="KEGG" id="oac:Oscil6304_1494"/>
<accession>K9TGP7</accession>
<evidence type="ECO:0000313" key="6">
    <source>
        <dbReference type="Proteomes" id="UP000010367"/>
    </source>
</evidence>
<organism evidence="5 6">
    <name type="scientific">Oscillatoria acuminata PCC 6304</name>
    <dbReference type="NCBI Taxonomy" id="56110"/>
    <lineage>
        <taxon>Bacteria</taxon>
        <taxon>Bacillati</taxon>
        <taxon>Cyanobacteriota</taxon>
        <taxon>Cyanophyceae</taxon>
        <taxon>Oscillatoriophycideae</taxon>
        <taxon>Oscillatoriales</taxon>
        <taxon>Oscillatoriaceae</taxon>
        <taxon>Oscillatoria</taxon>
    </lineage>
</organism>
<keyword evidence="4" id="KW-0574">Periplasm</keyword>
<dbReference type="GO" id="GO:0019808">
    <property type="term" value="F:polyamine binding"/>
    <property type="evidence" value="ECO:0007669"/>
    <property type="project" value="InterPro"/>
</dbReference>
<evidence type="ECO:0000256" key="2">
    <source>
        <dbReference type="ARBA" id="ARBA00022448"/>
    </source>
</evidence>
<dbReference type="PANTHER" id="PTHR30222:SF17">
    <property type="entry name" value="SPERMIDINE_PUTRESCINE-BINDING PERIPLASMIC PROTEIN"/>
    <property type="match status" value="1"/>
</dbReference>
<dbReference type="PANTHER" id="PTHR30222">
    <property type="entry name" value="SPERMIDINE/PUTRESCINE-BINDING PERIPLASMIC PROTEIN"/>
    <property type="match status" value="1"/>
</dbReference>
<dbReference type="Pfam" id="PF13343">
    <property type="entry name" value="SBP_bac_6"/>
    <property type="match status" value="1"/>
</dbReference>
<evidence type="ECO:0000256" key="4">
    <source>
        <dbReference type="ARBA" id="ARBA00022764"/>
    </source>
</evidence>
<dbReference type="InParanoid" id="K9TGP7"/>
<dbReference type="HOGENOM" id="CLU_026974_11_1_3"/>
<gene>
    <name evidence="5" type="ORF">Oscil6304_1494</name>
</gene>
<evidence type="ECO:0000313" key="5">
    <source>
        <dbReference type="EMBL" id="AFY81199.1"/>
    </source>
</evidence>
<proteinExistence type="predicted"/>
<evidence type="ECO:0000256" key="1">
    <source>
        <dbReference type="ARBA" id="ARBA00004418"/>
    </source>
</evidence>
<comment type="subcellular location">
    <subcellularLocation>
        <location evidence="1">Periplasm</location>
    </subcellularLocation>
</comment>
<dbReference type="EMBL" id="CP003607">
    <property type="protein sequence ID" value="AFY81199.1"/>
    <property type="molecule type" value="Genomic_DNA"/>
</dbReference>